<feature type="non-terminal residue" evidence="6">
    <location>
        <position position="281"/>
    </location>
</feature>
<gene>
    <name evidence="6" type="primary">ORF50088</name>
</gene>
<accession>A0A0B6Z6H0</accession>
<dbReference type="GO" id="GO:0000978">
    <property type="term" value="F:RNA polymerase II cis-regulatory region sequence-specific DNA binding"/>
    <property type="evidence" value="ECO:0007669"/>
    <property type="project" value="TreeGrafter"/>
</dbReference>
<evidence type="ECO:0000256" key="1">
    <source>
        <dbReference type="ARBA" id="ARBA00004123"/>
    </source>
</evidence>
<sequence length="281" mass="31418">QFATPLSDHIHSKPEAVVLEGKYWKRQLDTVTAEYKKWRRYFKERIRNQHINFHENRALNEWELLERVREVTFITHSSGSYMSNTDLNLLQTDVMDMDFSNELFANLNQPFAFPNPRELSQLGYADLIQPGLVQLQPNLEEFMDIDSMQEFFSARMQSSLSSPFVTESSPNVDMSLGNMHGSDILLENFLMNSSASVPGIVNTSAENIDTSPTSVLGGSNTASFLSGNVGAHPNIMLQLSSGGQYQLDPATILLGASLSHCSPQTFTIVPSGFYNNIQNIA</sequence>
<dbReference type="EMBL" id="HACG01017082">
    <property type="protein sequence ID" value="CEK63947.1"/>
    <property type="molecule type" value="Transcribed_RNA"/>
</dbReference>
<name>A0A0B6Z6H0_9EUPU</name>
<comment type="subcellular location">
    <subcellularLocation>
        <location evidence="1">Nucleus</location>
    </subcellularLocation>
</comment>
<evidence type="ECO:0000256" key="4">
    <source>
        <dbReference type="ARBA" id="ARBA00023163"/>
    </source>
</evidence>
<evidence type="ECO:0000256" key="2">
    <source>
        <dbReference type="ARBA" id="ARBA00023015"/>
    </source>
</evidence>
<dbReference type="PANTHER" id="PTHR15741:SF37">
    <property type="entry name" value="LD38259P"/>
    <property type="match status" value="1"/>
</dbReference>
<evidence type="ECO:0000256" key="3">
    <source>
        <dbReference type="ARBA" id="ARBA00023125"/>
    </source>
</evidence>
<keyword evidence="2" id="KW-0805">Transcription regulation</keyword>
<dbReference type="GO" id="GO:0000981">
    <property type="term" value="F:DNA-binding transcription factor activity, RNA polymerase II-specific"/>
    <property type="evidence" value="ECO:0007669"/>
    <property type="project" value="TreeGrafter"/>
</dbReference>
<reference evidence="6" key="1">
    <citation type="submission" date="2014-12" db="EMBL/GenBank/DDBJ databases">
        <title>Insight into the proteome of Arion vulgaris.</title>
        <authorList>
            <person name="Aradska J."/>
            <person name="Bulat T."/>
            <person name="Smidak R."/>
            <person name="Sarate P."/>
            <person name="Gangsoo J."/>
            <person name="Sialana F."/>
            <person name="Bilban M."/>
            <person name="Lubec G."/>
        </authorList>
    </citation>
    <scope>NUCLEOTIDE SEQUENCE</scope>
    <source>
        <tissue evidence="6">Skin</tissue>
    </source>
</reference>
<keyword evidence="3" id="KW-0238">DNA-binding</keyword>
<dbReference type="InterPro" id="IPR052207">
    <property type="entry name" value="Max-like/E-box_TFs"/>
</dbReference>
<keyword evidence="5" id="KW-0539">Nucleus</keyword>
<dbReference type="AlphaFoldDB" id="A0A0B6Z6H0"/>
<keyword evidence="4" id="KW-0804">Transcription</keyword>
<feature type="non-terminal residue" evidence="6">
    <location>
        <position position="1"/>
    </location>
</feature>
<evidence type="ECO:0000256" key="5">
    <source>
        <dbReference type="ARBA" id="ARBA00023242"/>
    </source>
</evidence>
<proteinExistence type="predicted"/>
<protein>
    <submittedName>
        <fullName evidence="6">Uncharacterized protein</fullName>
    </submittedName>
</protein>
<dbReference type="PANTHER" id="PTHR15741">
    <property type="entry name" value="BASIC HELIX-LOOP-HELIX ZIP TRANSCRIPTION FACTOR"/>
    <property type="match status" value="1"/>
</dbReference>
<dbReference type="GO" id="GO:0005634">
    <property type="term" value="C:nucleus"/>
    <property type="evidence" value="ECO:0007669"/>
    <property type="project" value="UniProtKB-SubCell"/>
</dbReference>
<organism evidence="6">
    <name type="scientific">Arion vulgaris</name>
    <dbReference type="NCBI Taxonomy" id="1028688"/>
    <lineage>
        <taxon>Eukaryota</taxon>
        <taxon>Metazoa</taxon>
        <taxon>Spiralia</taxon>
        <taxon>Lophotrochozoa</taxon>
        <taxon>Mollusca</taxon>
        <taxon>Gastropoda</taxon>
        <taxon>Heterobranchia</taxon>
        <taxon>Euthyneura</taxon>
        <taxon>Panpulmonata</taxon>
        <taxon>Eupulmonata</taxon>
        <taxon>Stylommatophora</taxon>
        <taxon>Helicina</taxon>
        <taxon>Arionoidea</taxon>
        <taxon>Arionidae</taxon>
        <taxon>Arion</taxon>
    </lineage>
</organism>
<evidence type="ECO:0000313" key="6">
    <source>
        <dbReference type="EMBL" id="CEK63947.1"/>
    </source>
</evidence>